<gene>
    <name evidence="1" type="ORF">Amon01_000985600</name>
</gene>
<dbReference type="AlphaFoldDB" id="A0A9W6T8Q4"/>
<evidence type="ECO:0000313" key="2">
    <source>
        <dbReference type="Proteomes" id="UP001165063"/>
    </source>
</evidence>
<dbReference type="EMBL" id="BSXU01014247">
    <property type="protein sequence ID" value="GME80499.1"/>
    <property type="molecule type" value="Genomic_DNA"/>
</dbReference>
<dbReference type="Proteomes" id="UP001165063">
    <property type="component" value="Unassembled WGS sequence"/>
</dbReference>
<dbReference type="OrthoDB" id="5597201at2759"/>
<proteinExistence type="predicted"/>
<name>A0A9W6T8Q4_AMBMO</name>
<keyword evidence="2" id="KW-1185">Reference proteome</keyword>
<comment type="caution">
    <text evidence="1">The sequence shown here is derived from an EMBL/GenBank/DDBJ whole genome shotgun (WGS) entry which is preliminary data.</text>
</comment>
<protein>
    <submittedName>
        <fullName evidence="1">Unnamed protein product</fullName>
    </submittedName>
</protein>
<sequence>MAGYKGIETRIVTGEYLERKGDQINYSTEAVLNTTNVDNLGFTIRCNEASDIGNSVGSKSSIIVRSMGIMYPGGDTSSGIPIADCILEHRDNIGVVKTRSNEGRSFESSYLVTYASVGIPSNIFKSIMSKLGSVVKSSDISYEGIKEHEGYHWLNPKISPKPLAVYVPLSDAPHGFEAEKEHLGNHLERHHLEHHRLEHHQLGRT</sequence>
<evidence type="ECO:0000313" key="1">
    <source>
        <dbReference type="EMBL" id="GME80499.1"/>
    </source>
</evidence>
<organism evidence="1 2">
    <name type="scientific">Ambrosiozyma monospora</name>
    <name type="common">Yeast</name>
    <name type="synonym">Endomycopsis monosporus</name>
    <dbReference type="NCBI Taxonomy" id="43982"/>
    <lineage>
        <taxon>Eukaryota</taxon>
        <taxon>Fungi</taxon>
        <taxon>Dikarya</taxon>
        <taxon>Ascomycota</taxon>
        <taxon>Saccharomycotina</taxon>
        <taxon>Pichiomycetes</taxon>
        <taxon>Pichiales</taxon>
        <taxon>Pichiaceae</taxon>
        <taxon>Ambrosiozyma</taxon>
    </lineage>
</organism>
<reference evidence="1" key="1">
    <citation type="submission" date="2023-04" db="EMBL/GenBank/DDBJ databases">
        <title>Ambrosiozyma monospora NBRC 1965.</title>
        <authorList>
            <person name="Ichikawa N."/>
            <person name="Sato H."/>
            <person name="Tonouchi N."/>
        </authorList>
    </citation>
    <scope>NUCLEOTIDE SEQUENCE</scope>
    <source>
        <strain evidence="1">NBRC 1965</strain>
    </source>
</reference>
<accession>A0A9W6T8Q4</accession>